<organism evidence="13 14">
    <name type="scientific">Armillaria novae-zelandiae</name>
    <dbReference type="NCBI Taxonomy" id="153914"/>
    <lineage>
        <taxon>Eukaryota</taxon>
        <taxon>Fungi</taxon>
        <taxon>Dikarya</taxon>
        <taxon>Basidiomycota</taxon>
        <taxon>Agaricomycotina</taxon>
        <taxon>Agaricomycetes</taxon>
        <taxon>Agaricomycetidae</taxon>
        <taxon>Agaricales</taxon>
        <taxon>Marasmiineae</taxon>
        <taxon>Physalacriaceae</taxon>
        <taxon>Armillaria</taxon>
    </lineage>
</organism>
<evidence type="ECO:0000256" key="4">
    <source>
        <dbReference type="ARBA" id="ARBA00022617"/>
    </source>
</evidence>
<dbReference type="Pfam" id="PF00067">
    <property type="entry name" value="p450"/>
    <property type="match status" value="1"/>
</dbReference>
<proteinExistence type="inferred from homology"/>
<evidence type="ECO:0000256" key="8">
    <source>
        <dbReference type="ARBA" id="ARBA00023002"/>
    </source>
</evidence>
<comment type="similarity">
    <text evidence="3">Belongs to the cytochrome P450 family.</text>
</comment>
<dbReference type="PANTHER" id="PTHR46206">
    <property type="entry name" value="CYTOCHROME P450"/>
    <property type="match status" value="1"/>
</dbReference>
<keyword evidence="7" id="KW-1133">Transmembrane helix</keyword>
<dbReference type="Gene3D" id="1.10.630.10">
    <property type="entry name" value="Cytochrome P450"/>
    <property type="match status" value="1"/>
</dbReference>
<keyword evidence="10" id="KW-0503">Monooxygenase</keyword>
<keyword evidence="8" id="KW-0560">Oxidoreductase</keyword>
<keyword evidence="9 12" id="KW-0408">Iron</keyword>
<comment type="subcellular location">
    <subcellularLocation>
        <location evidence="2">Membrane</location>
    </subcellularLocation>
</comment>
<evidence type="ECO:0000256" key="10">
    <source>
        <dbReference type="ARBA" id="ARBA00023033"/>
    </source>
</evidence>
<evidence type="ECO:0000313" key="14">
    <source>
        <dbReference type="Proteomes" id="UP001175227"/>
    </source>
</evidence>
<keyword evidence="14" id="KW-1185">Reference proteome</keyword>
<protein>
    <submittedName>
        <fullName evidence="13">Cytochrome P450</fullName>
    </submittedName>
</protein>
<evidence type="ECO:0000256" key="9">
    <source>
        <dbReference type="ARBA" id="ARBA00023004"/>
    </source>
</evidence>
<name>A0AA39NTK4_9AGAR</name>
<dbReference type="InterPro" id="IPR036396">
    <property type="entry name" value="Cyt_P450_sf"/>
</dbReference>
<dbReference type="CDD" id="cd11041">
    <property type="entry name" value="CYP503A1-like"/>
    <property type="match status" value="1"/>
</dbReference>
<evidence type="ECO:0000256" key="11">
    <source>
        <dbReference type="ARBA" id="ARBA00023136"/>
    </source>
</evidence>
<feature type="non-terminal residue" evidence="13">
    <location>
        <position position="1"/>
    </location>
</feature>
<evidence type="ECO:0000313" key="13">
    <source>
        <dbReference type="EMBL" id="KAK0471601.1"/>
    </source>
</evidence>
<feature type="binding site" description="axial binding residue" evidence="12">
    <location>
        <position position="411"/>
    </location>
    <ligand>
        <name>heme</name>
        <dbReference type="ChEBI" id="CHEBI:30413"/>
    </ligand>
    <ligandPart>
        <name>Fe</name>
        <dbReference type="ChEBI" id="CHEBI:18248"/>
    </ligandPart>
</feature>
<comment type="caution">
    <text evidence="13">The sequence shown here is derived from an EMBL/GenBank/DDBJ whole genome shotgun (WGS) entry which is preliminary data.</text>
</comment>
<dbReference type="SUPFAM" id="SSF48264">
    <property type="entry name" value="Cytochrome P450"/>
    <property type="match status" value="1"/>
</dbReference>
<dbReference type="Proteomes" id="UP001175227">
    <property type="component" value="Unassembled WGS sequence"/>
</dbReference>
<gene>
    <name evidence="13" type="ORF">IW261DRAFT_1667348</name>
</gene>
<evidence type="ECO:0000256" key="3">
    <source>
        <dbReference type="ARBA" id="ARBA00010617"/>
    </source>
</evidence>
<dbReference type="GO" id="GO:0016705">
    <property type="term" value="F:oxidoreductase activity, acting on paired donors, with incorporation or reduction of molecular oxygen"/>
    <property type="evidence" value="ECO:0007669"/>
    <property type="project" value="InterPro"/>
</dbReference>
<comment type="cofactor">
    <cofactor evidence="1 12">
        <name>heme</name>
        <dbReference type="ChEBI" id="CHEBI:30413"/>
    </cofactor>
</comment>
<evidence type="ECO:0000256" key="6">
    <source>
        <dbReference type="ARBA" id="ARBA00022723"/>
    </source>
</evidence>
<keyword evidence="4 12" id="KW-0349">Heme</keyword>
<evidence type="ECO:0000256" key="7">
    <source>
        <dbReference type="ARBA" id="ARBA00022989"/>
    </source>
</evidence>
<sequence length="461" mass="52788">LKHIPTVGSSGIITSWIDAFKFVFYAKEIIHEGYVKARIRLCHYGSTFKVPLLDKWIIVVSGAEKLEDIRKSSREQLSVMDAINDLLQMDYTMGRCVAGDPYHIDVVGDALTHNIPACFADVHDEIKVAFRDNIPMSEEWISIPLFEAIRQIVCRANSRMFVRLPICRDRDYIKLSIDFTERVFLYASLLNHVPTILGPIFTPRNRALAKTENILGSTIRERLVHGKDWQDKPHDLLSWCLDATNNNETRRTIPDLSSRLLSLNMGAIHTISEAFTTVLYALAIHPEYVQTLRSEVESIIEEEGYTKVTMGKMAQLDSFMMEALRVYGNISVFGMRRIARKDFIFSDGTIVPAGSYTAVPAFSTNMDERNYKDPLEFKPWRFSDGRDDDKHPQLVSPGINFMIFGYGRHQCPSRFLAVIELKIMMSHVLLNFDVKMGKIPPPIWISEFVYIGRSNVLLRKR</sequence>
<dbReference type="AlphaFoldDB" id="A0AA39NTK4"/>
<feature type="non-terminal residue" evidence="13">
    <location>
        <position position="461"/>
    </location>
</feature>
<dbReference type="PRINTS" id="PR00463">
    <property type="entry name" value="EP450I"/>
</dbReference>
<evidence type="ECO:0000256" key="5">
    <source>
        <dbReference type="ARBA" id="ARBA00022692"/>
    </source>
</evidence>
<dbReference type="GO" id="GO:0020037">
    <property type="term" value="F:heme binding"/>
    <property type="evidence" value="ECO:0007669"/>
    <property type="project" value="InterPro"/>
</dbReference>
<dbReference type="EMBL" id="JAUEPR010000049">
    <property type="protein sequence ID" value="KAK0471601.1"/>
    <property type="molecule type" value="Genomic_DNA"/>
</dbReference>
<evidence type="ECO:0000256" key="2">
    <source>
        <dbReference type="ARBA" id="ARBA00004370"/>
    </source>
</evidence>
<evidence type="ECO:0000256" key="12">
    <source>
        <dbReference type="PIRSR" id="PIRSR602401-1"/>
    </source>
</evidence>
<dbReference type="GO" id="GO:0005506">
    <property type="term" value="F:iron ion binding"/>
    <property type="evidence" value="ECO:0007669"/>
    <property type="project" value="InterPro"/>
</dbReference>
<dbReference type="GO" id="GO:0004497">
    <property type="term" value="F:monooxygenase activity"/>
    <property type="evidence" value="ECO:0007669"/>
    <property type="project" value="UniProtKB-KW"/>
</dbReference>
<dbReference type="PANTHER" id="PTHR46206:SF5">
    <property type="entry name" value="P450, PUTATIVE (EUROFUNG)-RELATED"/>
    <property type="match status" value="1"/>
</dbReference>
<accession>A0AA39NTK4</accession>
<dbReference type="GO" id="GO:0016020">
    <property type="term" value="C:membrane"/>
    <property type="evidence" value="ECO:0007669"/>
    <property type="project" value="UniProtKB-SubCell"/>
</dbReference>
<keyword evidence="5" id="KW-0812">Transmembrane</keyword>
<keyword evidence="6 12" id="KW-0479">Metal-binding</keyword>
<dbReference type="InterPro" id="IPR002401">
    <property type="entry name" value="Cyt_P450_E_grp-I"/>
</dbReference>
<keyword evidence="11" id="KW-0472">Membrane</keyword>
<reference evidence="13" key="1">
    <citation type="submission" date="2023-06" db="EMBL/GenBank/DDBJ databases">
        <authorList>
            <consortium name="Lawrence Berkeley National Laboratory"/>
            <person name="Ahrendt S."/>
            <person name="Sahu N."/>
            <person name="Indic B."/>
            <person name="Wong-Bajracharya J."/>
            <person name="Merenyi Z."/>
            <person name="Ke H.-M."/>
            <person name="Monk M."/>
            <person name="Kocsube S."/>
            <person name="Drula E."/>
            <person name="Lipzen A."/>
            <person name="Balint B."/>
            <person name="Henrissat B."/>
            <person name="Andreopoulos B."/>
            <person name="Martin F.M."/>
            <person name="Harder C.B."/>
            <person name="Rigling D."/>
            <person name="Ford K.L."/>
            <person name="Foster G.D."/>
            <person name="Pangilinan J."/>
            <person name="Papanicolaou A."/>
            <person name="Barry K."/>
            <person name="LaButti K."/>
            <person name="Viragh M."/>
            <person name="Koriabine M."/>
            <person name="Yan M."/>
            <person name="Riley R."/>
            <person name="Champramary S."/>
            <person name="Plett K.L."/>
            <person name="Tsai I.J."/>
            <person name="Slot J."/>
            <person name="Sipos G."/>
            <person name="Plett J."/>
            <person name="Nagy L.G."/>
            <person name="Grigoriev I.V."/>
        </authorList>
    </citation>
    <scope>NUCLEOTIDE SEQUENCE</scope>
    <source>
        <strain evidence="13">ICMP 16352</strain>
    </source>
</reference>
<evidence type="ECO:0000256" key="1">
    <source>
        <dbReference type="ARBA" id="ARBA00001971"/>
    </source>
</evidence>
<dbReference type="InterPro" id="IPR001128">
    <property type="entry name" value="Cyt_P450"/>
</dbReference>